<proteinExistence type="predicted"/>
<evidence type="ECO:0000313" key="2">
    <source>
        <dbReference type="Proteomes" id="UP001501169"/>
    </source>
</evidence>
<evidence type="ECO:0008006" key="3">
    <source>
        <dbReference type="Google" id="ProtNLM"/>
    </source>
</evidence>
<dbReference type="PROSITE" id="PS51257">
    <property type="entry name" value="PROKAR_LIPOPROTEIN"/>
    <property type="match status" value="1"/>
</dbReference>
<reference evidence="1 2" key="1">
    <citation type="journal article" date="2019" name="Int. J. Syst. Evol. Microbiol.">
        <title>The Global Catalogue of Microorganisms (GCM) 10K type strain sequencing project: providing services to taxonomists for standard genome sequencing and annotation.</title>
        <authorList>
            <consortium name="The Broad Institute Genomics Platform"/>
            <consortium name="The Broad Institute Genome Sequencing Center for Infectious Disease"/>
            <person name="Wu L."/>
            <person name="Ma J."/>
        </authorList>
    </citation>
    <scope>NUCLEOTIDE SEQUENCE [LARGE SCALE GENOMIC DNA]</scope>
    <source>
        <strain evidence="1 2">JCM 14331</strain>
    </source>
</reference>
<sequence>MGKLACLLLSVSLLTGCFGSVPKCSSGASKEILLNLLIRDMLNASHEVLSDRDLNKYIQVINVRTTDYDKQLKRYTCEAIVRFGDQLDYPIYYESVIDEESGEHMVYTDRLNIKQAFGLTHVVNGIILKVNQGKNK</sequence>
<protein>
    <recommendedName>
        <fullName evidence="3">Lipoprotein</fullName>
    </recommendedName>
</protein>
<organism evidence="1 2">
    <name type="scientific">Rheinheimera aquimaris</name>
    <dbReference type="NCBI Taxonomy" id="412437"/>
    <lineage>
        <taxon>Bacteria</taxon>
        <taxon>Pseudomonadati</taxon>
        <taxon>Pseudomonadota</taxon>
        <taxon>Gammaproteobacteria</taxon>
        <taxon>Chromatiales</taxon>
        <taxon>Chromatiaceae</taxon>
        <taxon>Rheinheimera</taxon>
    </lineage>
</organism>
<name>A0ABN1E708_9GAMM</name>
<dbReference type="Proteomes" id="UP001501169">
    <property type="component" value="Unassembled WGS sequence"/>
</dbReference>
<accession>A0ABN1E708</accession>
<comment type="caution">
    <text evidence="1">The sequence shown here is derived from an EMBL/GenBank/DDBJ whole genome shotgun (WGS) entry which is preliminary data.</text>
</comment>
<gene>
    <name evidence="1" type="ORF">GCM10009098_30580</name>
</gene>
<evidence type="ECO:0000313" key="1">
    <source>
        <dbReference type="EMBL" id="GAA0560393.1"/>
    </source>
</evidence>
<keyword evidence="2" id="KW-1185">Reference proteome</keyword>
<dbReference type="EMBL" id="BAAAEO010000004">
    <property type="protein sequence ID" value="GAA0560393.1"/>
    <property type="molecule type" value="Genomic_DNA"/>
</dbReference>
<dbReference type="RefSeq" id="WP_226767352.1">
    <property type="nucleotide sequence ID" value="NZ_BAAAEO010000004.1"/>
</dbReference>